<dbReference type="Proteomes" id="UP000016505">
    <property type="component" value="Chromosome I"/>
</dbReference>
<dbReference type="OrthoDB" id="6296634at2"/>
<feature type="domain" description="DUF1266" evidence="1">
    <location>
        <begin position="63"/>
        <end position="247"/>
    </location>
</feature>
<accession>A0A290S5Q2</accession>
<dbReference type="AlphaFoldDB" id="A0A290S5Q2"/>
<dbReference type="KEGG" id="part:PARC_a2513"/>
<dbReference type="Pfam" id="PF06889">
    <property type="entry name" value="DUF1266"/>
    <property type="match status" value="1"/>
</dbReference>
<organism evidence="2 3">
    <name type="scientific">Pseudoalteromonas arctica A 37-1-2</name>
    <dbReference type="NCBI Taxonomy" id="1117313"/>
    <lineage>
        <taxon>Bacteria</taxon>
        <taxon>Pseudomonadati</taxon>
        <taxon>Pseudomonadota</taxon>
        <taxon>Gammaproteobacteria</taxon>
        <taxon>Alteromonadales</taxon>
        <taxon>Pseudoalteromonadaceae</taxon>
        <taxon>Pseudoalteromonas</taxon>
    </lineage>
</organism>
<evidence type="ECO:0000313" key="3">
    <source>
        <dbReference type="Proteomes" id="UP000016505"/>
    </source>
</evidence>
<name>A0A290S5Q2_9GAMM</name>
<evidence type="ECO:0000313" key="2">
    <source>
        <dbReference type="EMBL" id="ATC86995.1"/>
    </source>
</evidence>
<sequence length="251" mass="28662">MHNQSEVPCVVADDATLSSEQKLWLISLSGHLSMQNGYSLNTLKHHNKNYTDESVANGNLSILGNAYGVTTKEELIETLNVFYNTSNSQVFMSCMAELTRNDLLARYYIENKSTAYQNTPIGIMSDWAGIHKFSLARCGIRAFDIGRYAFLCRCGVSVNFLTEEEAWHYLKPIGKLAQTLFISWQEYATSYVVGRCIWQKITTQETYSEPNPDFNFSHDLFEKINDTAATLQSILADDEHPWCQLDWEMDF</sequence>
<reference evidence="2 3" key="1">
    <citation type="journal article" date="2012" name="J. Bacteriol.">
        <title>Genome sequences of type strains of seven species of the marine bacterium Pseudoalteromonas.</title>
        <authorList>
            <person name="Xie B.B."/>
            <person name="Shu Y.L."/>
            <person name="Qin Q.L."/>
            <person name="Rong J.C."/>
            <person name="Zhang X.Y."/>
            <person name="Chen X.L."/>
            <person name="Shi M."/>
            <person name="He H.L."/>
            <person name="Zhou B.C."/>
            <person name="Zhang Y.Z."/>
        </authorList>
    </citation>
    <scope>NUCLEOTIDE SEQUENCE [LARGE SCALE GENOMIC DNA]</scope>
    <source>
        <strain evidence="2 3">A 37-1-2</strain>
    </source>
</reference>
<dbReference type="RefSeq" id="WP_010554030.1">
    <property type="nucleotide sequence ID" value="NZ_CP011025.1"/>
</dbReference>
<dbReference type="InterPro" id="IPR009677">
    <property type="entry name" value="DUF1266"/>
</dbReference>
<dbReference type="EMBL" id="CP011025">
    <property type="protein sequence ID" value="ATC86995.1"/>
    <property type="molecule type" value="Genomic_DNA"/>
</dbReference>
<protein>
    <recommendedName>
        <fullName evidence="1">DUF1266 domain-containing protein</fullName>
    </recommendedName>
</protein>
<proteinExistence type="predicted"/>
<gene>
    <name evidence="2" type="ORF">PARC_a2513</name>
</gene>
<evidence type="ECO:0000259" key="1">
    <source>
        <dbReference type="Pfam" id="PF06889"/>
    </source>
</evidence>